<dbReference type="RefSeq" id="XP_062642388.1">
    <property type="nucleotide sequence ID" value="XM_062796746.1"/>
</dbReference>
<evidence type="ECO:0000256" key="2">
    <source>
        <dbReference type="SAM" id="Phobius"/>
    </source>
</evidence>
<protein>
    <submittedName>
        <fullName evidence="3">Uncharacterized protein</fullName>
    </submittedName>
</protein>
<sequence length="460" mass="51702">MASVWGLGRLGKRNSRRVKISKKGNPTSRPFFTRIYGIATALAVTLALLGVIIFLKKTLPNGSTSSFALPPTPTLQAREDEGRSDGGLDARAVLTVGERPPLEPVATINFPIDKLLDELLCCDAHAAADIVVHNRNIYLNDDIIILVLFEHYLHHDSSPHDSHYTKFGLKNHPPRYFQARKHKHMSRKHGVLHDEPDHCPRRKESRAGLLQHLFSQTRGVLDNIDDANDDDYSSICLSGHQPDYSKHLSHFDFDNHDGIQRNICVDNLKFPSLEPPSQFYQYIHHDFNNLYTPIILHNDIRLVIPIILVATNPVTIINCANLTNDLFRILNPAIHGPIAFYPIIHSFFELAIHNLIVHRPVILGILVLAAHDLIAFNLTIIIIRDLVIPATSDFVTVCIISVITFVVFPVDGVVFILFRPKHALNVGSRDFIGFRNHLESASTVDCLCDGLCFRGVEWDV</sequence>
<dbReference type="EMBL" id="MU853263">
    <property type="protein sequence ID" value="KAK4118615.1"/>
    <property type="molecule type" value="Genomic_DNA"/>
</dbReference>
<keyword evidence="2" id="KW-0472">Membrane</keyword>
<comment type="caution">
    <text evidence="3">The sequence shown here is derived from an EMBL/GenBank/DDBJ whole genome shotgun (WGS) entry which is preliminary data.</text>
</comment>
<evidence type="ECO:0000313" key="3">
    <source>
        <dbReference type="EMBL" id="KAK4118615.1"/>
    </source>
</evidence>
<reference evidence="3" key="2">
    <citation type="submission" date="2023-05" db="EMBL/GenBank/DDBJ databases">
        <authorList>
            <consortium name="Lawrence Berkeley National Laboratory"/>
            <person name="Steindorff A."/>
            <person name="Hensen N."/>
            <person name="Bonometti L."/>
            <person name="Westerberg I."/>
            <person name="Brannstrom I.O."/>
            <person name="Guillou S."/>
            <person name="Cros-Aarteil S."/>
            <person name="Calhoun S."/>
            <person name="Haridas S."/>
            <person name="Kuo A."/>
            <person name="Mondo S."/>
            <person name="Pangilinan J."/>
            <person name="Riley R."/>
            <person name="Labutti K."/>
            <person name="Andreopoulos B."/>
            <person name="Lipzen A."/>
            <person name="Chen C."/>
            <person name="Yanf M."/>
            <person name="Daum C."/>
            <person name="Ng V."/>
            <person name="Clum A."/>
            <person name="Ohm R."/>
            <person name="Martin F."/>
            <person name="Silar P."/>
            <person name="Natvig D."/>
            <person name="Lalanne C."/>
            <person name="Gautier V."/>
            <person name="Ament-Velasquez S.L."/>
            <person name="Kruys A."/>
            <person name="Hutchinson M.I."/>
            <person name="Powell A.J."/>
            <person name="Barry K."/>
            <person name="Miller A.N."/>
            <person name="Grigoriev I.V."/>
            <person name="Debuchy R."/>
            <person name="Gladieux P."/>
            <person name="Thoren M.H."/>
            <person name="Johannesson H."/>
        </authorList>
    </citation>
    <scope>NUCLEOTIDE SEQUENCE</scope>
    <source>
        <strain evidence="3">CBS 731.68</strain>
    </source>
</reference>
<keyword evidence="2" id="KW-0812">Transmembrane</keyword>
<reference evidence="3" key="1">
    <citation type="journal article" date="2023" name="Mol. Phylogenet. Evol.">
        <title>Genome-scale phylogeny and comparative genomics of the fungal order Sordariales.</title>
        <authorList>
            <person name="Hensen N."/>
            <person name="Bonometti L."/>
            <person name="Westerberg I."/>
            <person name="Brannstrom I.O."/>
            <person name="Guillou S."/>
            <person name="Cros-Aarteil S."/>
            <person name="Calhoun S."/>
            <person name="Haridas S."/>
            <person name="Kuo A."/>
            <person name="Mondo S."/>
            <person name="Pangilinan J."/>
            <person name="Riley R."/>
            <person name="LaButti K."/>
            <person name="Andreopoulos B."/>
            <person name="Lipzen A."/>
            <person name="Chen C."/>
            <person name="Yan M."/>
            <person name="Daum C."/>
            <person name="Ng V."/>
            <person name="Clum A."/>
            <person name="Steindorff A."/>
            <person name="Ohm R.A."/>
            <person name="Martin F."/>
            <person name="Silar P."/>
            <person name="Natvig D.O."/>
            <person name="Lalanne C."/>
            <person name="Gautier V."/>
            <person name="Ament-Velasquez S.L."/>
            <person name="Kruys A."/>
            <person name="Hutchinson M.I."/>
            <person name="Powell A.J."/>
            <person name="Barry K."/>
            <person name="Miller A.N."/>
            <person name="Grigoriev I.V."/>
            <person name="Debuchy R."/>
            <person name="Gladieux P."/>
            <person name="Hiltunen Thoren M."/>
            <person name="Johannesson H."/>
        </authorList>
    </citation>
    <scope>NUCLEOTIDE SEQUENCE</scope>
    <source>
        <strain evidence="3">CBS 731.68</strain>
    </source>
</reference>
<dbReference type="AlphaFoldDB" id="A0AAN6TR69"/>
<feature type="transmembrane region" description="Helical" evidence="2">
    <location>
        <begin position="35"/>
        <end position="55"/>
    </location>
</feature>
<evidence type="ECO:0000313" key="4">
    <source>
        <dbReference type="Proteomes" id="UP001302602"/>
    </source>
</evidence>
<evidence type="ECO:0000256" key="1">
    <source>
        <dbReference type="SAM" id="MobiDB-lite"/>
    </source>
</evidence>
<feature type="transmembrane region" description="Helical" evidence="2">
    <location>
        <begin position="394"/>
        <end position="418"/>
    </location>
</feature>
<dbReference type="GeneID" id="87833514"/>
<proteinExistence type="predicted"/>
<feature type="transmembrane region" description="Helical" evidence="2">
    <location>
        <begin position="361"/>
        <end position="382"/>
    </location>
</feature>
<name>A0AAN6TR69_9PEZI</name>
<keyword evidence="4" id="KW-1185">Reference proteome</keyword>
<accession>A0AAN6TR69</accession>
<dbReference type="Proteomes" id="UP001302602">
    <property type="component" value="Unassembled WGS sequence"/>
</dbReference>
<gene>
    <name evidence="3" type="ORF">N657DRAFT_685088</name>
</gene>
<organism evidence="3 4">
    <name type="scientific">Parathielavia appendiculata</name>
    <dbReference type="NCBI Taxonomy" id="2587402"/>
    <lineage>
        <taxon>Eukaryota</taxon>
        <taxon>Fungi</taxon>
        <taxon>Dikarya</taxon>
        <taxon>Ascomycota</taxon>
        <taxon>Pezizomycotina</taxon>
        <taxon>Sordariomycetes</taxon>
        <taxon>Sordariomycetidae</taxon>
        <taxon>Sordariales</taxon>
        <taxon>Chaetomiaceae</taxon>
        <taxon>Parathielavia</taxon>
    </lineage>
</organism>
<keyword evidence="2" id="KW-1133">Transmembrane helix</keyword>
<feature type="region of interest" description="Disordered" evidence="1">
    <location>
        <begin position="66"/>
        <end position="85"/>
    </location>
</feature>